<keyword evidence="4 9" id="KW-0808">Transferase</keyword>
<feature type="domain" description="BAH" evidence="11">
    <location>
        <begin position="598"/>
        <end position="721"/>
    </location>
</feature>
<dbReference type="EC" id="2.1.1.37" evidence="2"/>
<evidence type="ECO:0000313" key="13">
    <source>
        <dbReference type="Proteomes" id="UP000184267"/>
    </source>
</evidence>
<dbReference type="InterPro" id="IPR029063">
    <property type="entry name" value="SAM-dependent_MTases_sf"/>
</dbReference>
<evidence type="ECO:0000256" key="4">
    <source>
        <dbReference type="ARBA" id="ARBA00022679"/>
    </source>
</evidence>
<dbReference type="Gene3D" id="2.30.30.490">
    <property type="match status" value="2"/>
</dbReference>
<dbReference type="PANTHER" id="PTHR10629">
    <property type="entry name" value="CYTOSINE-SPECIFIC METHYLTRANSFERASE"/>
    <property type="match status" value="1"/>
</dbReference>
<dbReference type="InterPro" id="IPR050390">
    <property type="entry name" value="C5-Methyltransferase"/>
</dbReference>
<keyword evidence="3 9" id="KW-0489">Methyltransferase</keyword>
<dbReference type="Proteomes" id="UP000184267">
    <property type="component" value="Unassembled WGS sequence"/>
</dbReference>
<feature type="active site" evidence="9">
    <location>
        <position position="856"/>
    </location>
</feature>
<dbReference type="GO" id="GO:0003886">
    <property type="term" value="F:DNA (cytosine-5-)-methyltransferase activity"/>
    <property type="evidence" value="ECO:0007669"/>
    <property type="project" value="UniProtKB-EC"/>
</dbReference>
<feature type="compositionally biased region" description="Low complexity" evidence="10">
    <location>
        <begin position="19"/>
        <end position="29"/>
    </location>
</feature>
<dbReference type="PROSITE" id="PS51038">
    <property type="entry name" value="BAH"/>
    <property type="match status" value="2"/>
</dbReference>
<evidence type="ECO:0000256" key="9">
    <source>
        <dbReference type="PROSITE-ProRule" id="PRU01016"/>
    </source>
</evidence>
<evidence type="ECO:0000256" key="6">
    <source>
        <dbReference type="ARBA" id="ARBA00022737"/>
    </source>
</evidence>
<feature type="compositionally biased region" description="Basic and acidic residues" evidence="10">
    <location>
        <begin position="46"/>
        <end position="56"/>
    </location>
</feature>
<keyword evidence="8" id="KW-0539">Nucleus</keyword>
<keyword evidence="13" id="KW-1185">Reference proteome</keyword>
<name>A0A1M2VQX8_TRAPU</name>
<feature type="region of interest" description="Disordered" evidence="10">
    <location>
        <begin position="19"/>
        <end position="81"/>
    </location>
</feature>
<dbReference type="GO" id="GO:0003682">
    <property type="term" value="F:chromatin binding"/>
    <property type="evidence" value="ECO:0007669"/>
    <property type="project" value="InterPro"/>
</dbReference>
<evidence type="ECO:0000256" key="10">
    <source>
        <dbReference type="SAM" id="MobiDB-lite"/>
    </source>
</evidence>
<evidence type="ECO:0000256" key="8">
    <source>
        <dbReference type="ARBA" id="ARBA00023242"/>
    </source>
</evidence>
<comment type="similarity">
    <text evidence="9">Belongs to the class I-like SAM-binding methyltransferase superfamily. C5-methyltransferase family.</text>
</comment>
<dbReference type="PANTHER" id="PTHR10629:SF52">
    <property type="entry name" value="DNA (CYTOSINE-5)-METHYLTRANSFERASE 1"/>
    <property type="match status" value="1"/>
</dbReference>
<protein>
    <recommendedName>
        <fullName evidence="2">DNA (cytosine-5-)-methyltransferase</fullName>
        <ecNumber evidence="2">2.1.1.37</ecNumber>
    </recommendedName>
</protein>
<reference evidence="12 13" key="1">
    <citation type="submission" date="2016-10" db="EMBL/GenBank/DDBJ databases">
        <title>Genome sequence of the basidiomycete white-rot fungus Trametes pubescens.</title>
        <authorList>
            <person name="Makela M.R."/>
            <person name="Granchi Z."/>
            <person name="Peng M."/>
            <person name="De Vries R.P."/>
            <person name="Grigoriev I."/>
            <person name="Riley R."/>
            <person name="Hilden K."/>
        </authorList>
    </citation>
    <scope>NUCLEOTIDE SEQUENCE [LARGE SCALE GENOMIC DNA]</scope>
    <source>
        <strain evidence="12 13">FBCC735</strain>
    </source>
</reference>
<keyword evidence="5 9" id="KW-0949">S-adenosyl-L-methionine</keyword>
<dbReference type="AlphaFoldDB" id="A0A1M2VQX8"/>
<dbReference type="GO" id="GO:0005634">
    <property type="term" value="C:nucleus"/>
    <property type="evidence" value="ECO:0007669"/>
    <property type="project" value="UniProtKB-SubCell"/>
</dbReference>
<dbReference type="STRING" id="154538.A0A1M2VQX8"/>
<organism evidence="12 13">
    <name type="scientific">Trametes pubescens</name>
    <name type="common">White-rot fungus</name>
    <dbReference type="NCBI Taxonomy" id="154538"/>
    <lineage>
        <taxon>Eukaryota</taxon>
        <taxon>Fungi</taxon>
        <taxon>Dikarya</taxon>
        <taxon>Basidiomycota</taxon>
        <taxon>Agaricomycotina</taxon>
        <taxon>Agaricomycetes</taxon>
        <taxon>Polyporales</taxon>
        <taxon>Polyporaceae</taxon>
        <taxon>Trametes</taxon>
    </lineage>
</organism>
<comment type="subcellular location">
    <subcellularLocation>
        <location evidence="1">Nucleus</location>
    </subcellularLocation>
</comment>
<gene>
    <name evidence="12" type="ORF">TRAPUB_13494</name>
</gene>
<evidence type="ECO:0000256" key="3">
    <source>
        <dbReference type="ARBA" id="ARBA00022603"/>
    </source>
</evidence>
<sequence length="1246" mass="139763">MTKRPSAWDVSFPDEAAAGVSAALAPSRAPEVAPRPPSGRSGTSRSEARRNSEPAAKRLRVLQPEDRRKTLPGPKRAYVPTPEDIKEDINTVVFGEDAVEQPGTSAEKPIRALSDFIVFDPTRGFEHTTLDVLDDNTAPGRHFEAAGQVRPIFLNEEDEGQEDGLDDGDGGEQARQVQRIRTSAIFRWTLDYTKVDDPLYIETQYSWFELRAPAHSYQRIHQRFYLPHRIAQIIVSTAIKSPAMPLDEFAEANYGEWDAMLGEYIHPEDIQEAMPFVRTIIDGYEPDMRRRVLDAQFIADLLRRQSTPHLQTSVPRARIPPPRYVNLTSLTGNLDLLVLQPEKQNPTHVSALIDVLALGLFHEHLKVVGPPPKHPSKHTIKLQQAKMRLALTELANRCIDDNTTINFPHKRQLHEKYWSAVIVDGITYEVGDCVVVQANSYRARPPSELPDDLTELPPTAIIADYFWFAKIIYIDQHKKTLHVQWYEHSSKTYLNEISDPHEVFLWPTCDDIDARIVVGKATIHRAPPTDRDFGALEYFCRFAYHEQDGSFQDIDDRTIALLQTVHPPENCATCHFQEQQTEESACVMRDGALHYGGHTYHLDEYALYAAPGGGPACVGRITNIVPPRTARASTSPKVRVARLGRLSDVGHLPKKMIHERELFMTEATETVELDATVLLKPCVVVHKSDVPDLEAWFEMSPLNFFVRYKFPTLDSRWSQRQKLSRPDVLACNICVGQQNERCQLLSDLSSGGQVCLRTFDPFGGVGAFGLAMEELGCMKLTHAVEITPSAALTLRKNSPETTVFNQCSNLVFQYAVKYHAGNLSSSDMVKDLYDNTPIGKPPCPGDIDCIVAGFPCQPHSQLNMFKKANDRKTNLILNLLSWVDFLRPKYCFFENVRGFLSSTLHARQASKYRVEGGIKMGGLKFLTRSLLTMGYQVRFGLLQAGHYGTPQSRVRFFLVAAQIGYPLPKLPQPTHDFPLPDALEIKFSPDLPPIRPILTANGTAPFKFVSTKDSIGDLPEFDWKDPQKILRSSGVSRTREGVLTLECDVQQQPPGCGLTGPCPSTSLSYREKPLNAFQAKCRSRPTNDLQHITRILPLATVERVVNIPLRAGADYRELNVRLWEWQSAHPTSAMARDGFRPGMYGRLDEDRWFHTTVTNVSPTAKQSRVIHPTSKRILTVRELARSQGFPDWFVFHAVDGNVKTVCSATVSSGNTCKTDCSSTAAPETYWQRSAVAGLSGTRTRAT</sequence>
<comment type="caution">
    <text evidence="12">The sequence shown here is derived from an EMBL/GenBank/DDBJ whole genome shotgun (WGS) entry which is preliminary data.</text>
</comment>
<dbReference type="SUPFAM" id="SSF53335">
    <property type="entry name" value="S-adenosyl-L-methionine-dependent methyltransferases"/>
    <property type="match status" value="1"/>
</dbReference>
<dbReference type="GO" id="GO:0003677">
    <property type="term" value="F:DNA binding"/>
    <property type="evidence" value="ECO:0007669"/>
    <property type="project" value="UniProtKB-KW"/>
</dbReference>
<evidence type="ECO:0000313" key="12">
    <source>
        <dbReference type="EMBL" id="OJT10005.1"/>
    </source>
</evidence>
<feature type="domain" description="BAH" evidence="11">
    <location>
        <begin position="426"/>
        <end position="555"/>
    </location>
</feature>
<dbReference type="InterPro" id="IPR001525">
    <property type="entry name" value="C5_MeTfrase"/>
</dbReference>
<dbReference type="PRINTS" id="PR00105">
    <property type="entry name" value="C5METTRFRASE"/>
</dbReference>
<dbReference type="Gene3D" id="3.40.50.150">
    <property type="entry name" value="Vaccinia Virus protein VP39"/>
    <property type="match status" value="1"/>
</dbReference>
<keyword evidence="6" id="KW-0677">Repeat</keyword>
<keyword evidence="7" id="KW-0238">DNA-binding</keyword>
<dbReference type="OMA" id="GNAVPWP"/>
<dbReference type="OrthoDB" id="5376140at2759"/>
<dbReference type="GO" id="GO:0044027">
    <property type="term" value="P:negative regulation of gene expression via chromosomal CpG island methylation"/>
    <property type="evidence" value="ECO:0007669"/>
    <property type="project" value="TreeGrafter"/>
</dbReference>
<dbReference type="EMBL" id="MNAD01000827">
    <property type="protein sequence ID" value="OJT10005.1"/>
    <property type="molecule type" value="Genomic_DNA"/>
</dbReference>
<evidence type="ECO:0000256" key="2">
    <source>
        <dbReference type="ARBA" id="ARBA00011975"/>
    </source>
</evidence>
<dbReference type="Gene3D" id="3.90.120.10">
    <property type="entry name" value="DNA Methylase, subunit A, domain 2"/>
    <property type="match status" value="2"/>
</dbReference>
<dbReference type="SMART" id="SM00439">
    <property type="entry name" value="BAH"/>
    <property type="match status" value="2"/>
</dbReference>
<dbReference type="Pfam" id="PF00145">
    <property type="entry name" value="DNA_methylase"/>
    <property type="match status" value="1"/>
</dbReference>
<proteinExistence type="inferred from homology"/>
<accession>A0A1M2VQX8</accession>
<evidence type="ECO:0000259" key="11">
    <source>
        <dbReference type="PROSITE" id="PS51038"/>
    </source>
</evidence>
<evidence type="ECO:0000256" key="5">
    <source>
        <dbReference type="ARBA" id="ARBA00022691"/>
    </source>
</evidence>
<dbReference type="Pfam" id="PF12047">
    <property type="entry name" value="DNMT1-RFD"/>
    <property type="match status" value="1"/>
</dbReference>
<dbReference type="InterPro" id="IPR001025">
    <property type="entry name" value="BAH_dom"/>
</dbReference>
<dbReference type="InterPro" id="IPR022702">
    <property type="entry name" value="Cytosine_MeTrfase1_RFD"/>
</dbReference>
<dbReference type="GO" id="GO:0032259">
    <property type="term" value="P:methylation"/>
    <property type="evidence" value="ECO:0007669"/>
    <property type="project" value="UniProtKB-KW"/>
</dbReference>
<evidence type="ECO:0000256" key="1">
    <source>
        <dbReference type="ARBA" id="ARBA00004123"/>
    </source>
</evidence>
<dbReference type="InterPro" id="IPR043151">
    <property type="entry name" value="BAH_sf"/>
</dbReference>
<dbReference type="PROSITE" id="PS51679">
    <property type="entry name" value="SAM_MT_C5"/>
    <property type="match status" value="1"/>
</dbReference>
<evidence type="ECO:0000256" key="7">
    <source>
        <dbReference type="ARBA" id="ARBA00023125"/>
    </source>
</evidence>